<evidence type="ECO:0008006" key="4">
    <source>
        <dbReference type="Google" id="ProtNLM"/>
    </source>
</evidence>
<evidence type="ECO:0000313" key="2">
    <source>
        <dbReference type="EMBL" id="CAK9000910.1"/>
    </source>
</evidence>
<feature type="compositionally biased region" description="Basic and acidic residues" evidence="1">
    <location>
        <begin position="187"/>
        <end position="200"/>
    </location>
</feature>
<proteinExistence type="predicted"/>
<evidence type="ECO:0000256" key="1">
    <source>
        <dbReference type="SAM" id="MobiDB-lite"/>
    </source>
</evidence>
<feature type="compositionally biased region" description="Basic residues" evidence="1">
    <location>
        <begin position="1"/>
        <end position="11"/>
    </location>
</feature>
<reference evidence="2 3" key="1">
    <citation type="submission" date="2024-02" db="EMBL/GenBank/DDBJ databases">
        <authorList>
            <person name="Chen Y."/>
            <person name="Shah S."/>
            <person name="Dougan E. K."/>
            <person name="Thang M."/>
            <person name="Chan C."/>
        </authorList>
    </citation>
    <scope>NUCLEOTIDE SEQUENCE [LARGE SCALE GENOMIC DNA]</scope>
</reference>
<feature type="region of interest" description="Disordered" evidence="1">
    <location>
        <begin position="1"/>
        <end position="35"/>
    </location>
</feature>
<accession>A0ABP0IHS7</accession>
<keyword evidence="3" id="KW-1185">Reference proteome</keyword>
<feature type="region of interest" description="Disordered" evidence="1">
    <location>
        <begin position="175"/>
        <end position="204"/>
    </location>
</feature>
<feature type="non-terminal residue" evidence="2">
    <location>
        <position position="478"/>
    </location>
</feature>
<gene>
    <name evidence="2" type="ORF">CCMP2556_LOCUS6255</name>
</gene>
<comment type="caution">
    <text evidence="2">The sequence shown here is derived from an EMBL/GenBank/DDBJ whole genome shotgun (WGS) entry which is preliminary data.</text>
</comment>
<dbReference type="EMBL" id="CAXAMN010002708">
    <property type="protein sequence ID" value="CAK9000910.1"/>
    <property type="molecule type" value="Genomic_DNA"/>
</dbReference>
<organism evidence="2 3">
    <name type="scientific">Durusdinium trenchii</name>
    <dbReference type="NCBI Taxonomy" id="1381693"/>
    <lineage>
        <taxon>Eukaryota</taxon>
        <taxon>Sar</taxon>
        <taxon>Alveolata</taxon>
        <taxon>Dinophyceae</taxon>
        <taxon>Suessiales</taxon>
        <taxon>Symbiodiniaceae</taxon>
        <taxon>Durusdinium</taxon>
    </lineage>
</organism>
<protein>
    <recommendedName>
        <fullName evidence="4">DNA (cytosine-5-)-methyltransferase</fullName>
    </recommendedName>
</protein>
<evidence type="ECO:0000313" key="3">
    <source>
        <dbReference type="Proteomes" id="UP001642484"/>
    </source>
</evidence>
<dbReference type="Proteomes" id="UP001642484">
    <property type="component" value="Unassembled WGS sequence"/>
</dbReference>
<sequence length="478" mass="52817">MKRARRAMKHRSKEDSGDSSCTSAEGSSSSGDEAHLFEETRKIRKAAMKGPGALSAHTIASMSRALLTHQGLPIEIQDGPVPCVALQYHKQVLSQKLSPPLCRESLNLCAATDAILSGQVALGVDILLQRLKSVESLGGGQSWAASQKLELTPQEGVQLAGVEESKTANKELREELKNRQATQRTWGKSDKGTSKSKQEEAEIETELEEMARLASCGAEQTSRVQTDDLLQMQMPYGSGRLYNHSSVAILASTVPDEDAASEGKPTTSPLEERKKELGAGGFRFVDVVGDLTRDLSPFLRKTLTKGEVFPLPYGSSLAGPPFDVLDAEVEYDCTRFLLDGWEKVSNEPYPTFTTSRPSRTPGRGPAGLQQSGEDVLRDWASDLHRFPPYQYLHKFRLQDKHGNTRLLNCEEREVLMGFPRGYTVQCYPKQEQNTQAWQDERLTLVGNSWNVFVVAWLLTQLSLVLGIGPRLSLREVVE</sequence>
<feature type="compositionally biased region" description="Low complexity" evidence="1">
    <location>
        <begin position="353"/>
        <end position="363"/>
    </location>
</feature>
<feature type="region of interest" description="Disordered" evidence="1">
    <location>
        <begin position="348"/>
        <end position="371"/>
    </location>
</feature>
<name>A0ABP0IHS7_9DINO</name>
<feature type="compositionally biased region" description="Low complexity" evidence="1">
    <location>
        <begin position="18"/>
        <end position="31"/>
    </location>
</feature>